<evidence type="ECO:0000259" key="19">
    <source>
        <dbReference type="Pfam" id="PF00391"/>
    </source>
</evidence>
<feature type="domain" description="PEP-utilising enzyme C-terminal" evidence="20">
    <location>
        <begin position="248"/>
        <end position="537"/>
    </location>
</feature>
<keyword evidence="23" id="KW-1185">Reference proteome</keyword>
<keyword evidence="13 17" id="KW-0479">Metal-binding</keyword>
<dbReference type="InterPro" id="IPR040442">
    <property type="entry name" value="Pyrv_kinase-like_dom_sf"/>
</dbReference>
<feature type="domain" description="PEP-utilising enzyme mobile" evidence="19">
    <location>
        <begin position="150"/>
        <end position="222"/>
    </location>
</feature>
<dbReference type="GO" id="GO:0008965">
    <property type="term" value="F:phosphoenolpyruvate-protein phosphotransferase activity"/>
    <property type="evidence" value="ECO:0007669"/>
    <property type="project" value="UniProtKB-EC"/>
</dbReference>
<dbReference type="SUPFAM" id="SSF51621">
    <property type="entry name" value="Phosphoenolpyruvate/pyruvate domain"/>
    <property type="match status" value="1"/>
</dbReference>
<evidence type="ECO:0000256" key="11">
    <source>
        <dbReference type="ARBA" id="ARBA00022679"/>
    </source>
</evidence>
<dbReference type="InterPro" id="IPR036618">
    <property type="entry name" value="PtsI_HPr-bd_sf"/>
</dbReference>
<dbReference type="SUPFAM" id="SSF47831">
    <property type="entry name" value="Enzyme I of the PEP:sugar phosphotransferase system HPr-binding (sub)domain"/>
    <property type="match status" value="1"/>
</dbReference>
<dbReference type="InterPro" id="IPR006318">
    <property type="entry name" value="PTS_EI-like"/>
</dbReference>
<evidence type="ECO:0000256" key="9">
    <source>
        <dbReference type="ARBA" id="ARBA00022490"/>
    </source>
</evidence>
<keyword evidence="9 17" id="KW-0963">Cytoplasm</keyword>
<dbReference type="NCBIfam" id="TIGR01417">
    <property type="entry name" value="PTS_I_fam"/>
    <property type="match status" value="1"/>
</dbReference>
<evidence type="ECO:0000256" key="8">
    <source>
        <dbReference type="ARBA" id="ARBA00022448"/>
    </source>
</evidence>
<organism evidence="22 23">
    <name type="scientific">Lutispora saccharofermentans</name>
    <dbReference type="NCBI Taxonomy" id="3024236"/>
    <lineage>
        <taxon>Bacteria</taxon>
        <taxon>Bacillati</taxon>
        <taxon>Bacillota</taxon>
        <taxon>Clostridia</taxon>
        <taxon>Lutisporales</taxon>
        <taxon>Lutisporaceae</taxon>
        <taxon>Lutispora</taxon>
    </lineage>
</organism>
<dbReference type="InterPro" id="IPR000121">
    <property type="entry name" value="PEP_util_C"/>
</dbReference>
<evidence type="ECO:0000256" key="1">
    <source>
        <dbReference type="ARBA" id="ARBA00000683"/>
    </source>
</evidence>
<dbReference type="PANTHER" id="PTHR46244:SF3">
    <property type="entry name" value="PHOSPHOENOLPYRUVATE-PROTEIN PHOSPHOTRANSFERASE"/>
    <property type="match status" value="1"/>
</dbReference>
<evidence type="ECO:0000256" key="6">
    <source>
        <dbReference type="ARBA" id="ARBA00012232"/>
    </source>
</evidence>
<evidence type="ECO:0000256" key="3">
    <source>
        <dbReference type="ARBA" id="ARBA00002728"/>
    </source>
</evidence>
<dbReference type="Gene3D" id="1.10.274.10">
    <property type="entry name" value="PtsI, HPr-binding domain"/>
    <property type="match status" value="1"/>
</dbReference>
<dbReference type="InterPro" id="IPR023151">
    <property type="entry name" value="PEP_util_CS"/>
</dbReference>
<evidence type="ECO:0000256" key="5">
    <source>
        <dbReference type="ARBA" id="ARBA00007837"/>
    </source>
</evidence>
<dbReference type="Gene3D" id="3.20.20.60">
    <property type="entry name" value="Phosphoenolpyruvate-binding domains"/>
    <property type="match status" value="1"/>
</dbReference>
<dbReference type="EC" id="2.7.3.9" evidence="6 17"/>
<dbReference type="Pfam" id="PF05524">
    <property type="entry name" value="PEP-utilisers_N"/>
    <property type="match status" value="1"/>
</dbReference>
<proteinExistence type="inferred from homology"/>
<keyword evidence="15 17" id="KW-0460">Magnesium</keyword>
<sequence>MRGLGISAGIGIGKAFIYKEPELNISKGHISDLEAEIQRLEEAISKAAGQIDDLYEMTLKKTGKKEADVFAAHRMFLEDPEYLSYIKEKIIGDRVNSEWAVREAADFYTSLFEAMEDEYMRARAADIEDVSNRLLRILSKAEQKELLQINEKTIIVAKDLAPSDTAQINKDMIAGIVTEAGGRTSHTAIMARTMNIPLVCGLKNITDIAKQNDFIIINGNTGEVIINPTKDEIAFHEKEAESIKRLQEELNKMKGQESISKDGYKVEVLGNIGTCQDVDMVMENDGEGVGLYRTEFLYMHNDRLPTEEEQFAAYKIAAEKLGKKPLIIRTLDVGGDKGIPYLNIPEEMNPFLGYRAIRFCLDMKEIFAVQLRAILRASAYGNVKIMFPMISGIEEVRRAKAMVEEVKAELRKENLDFNEDIEIGIMVEIPSVAIHSRAFAKEVDFFSIGTNDLIQYTLAVDRGNQKVGHLYNQFHPAVLSLIKMTIDNGHAEGIRVGMCGEAAGDERMIPLLLAMGLDEFSMNASQILKARHVIKNTSKEAAEGILNAVLELPTAPEVESCIDENIP</sequence>
<dbReference type="PANTHER" id="PTHR46244">
    <property type="entry name" value="PHOSPHOENOLPYRUVATE-PROTEIN PHOSPHOTRANSFERASE"/>
    <property type="match status" value="1"/>
</dbReference>
<dbReference type="PROSITE" id="PS00370">
    <property type="entry name" value="PEP_ENZYMES_PHOS_SITE"/>
    <property type="match status" value="1"/>
</dbReference>
<dbReference type="SUPFAM" id="SSF52009">
    <property type="entry name" value="Phosphohistidine domain"/>
    <property type="match status" value="1"/>
</dbReference>
<dbReference type="InterPro" id="IPR050499">
    <property type="entry name" value="PEP-utilizing_PTS_enzyme"/>
</dbReference>
<comment type="cofactor">
    <cofactor evidence="2 17">
        <name>Mg(2+)</name>
        <dbReference type="ChEBI" id="CHEBI:18420"/>
    </cofactor>
</comment>
<evidence type="ECO:0000313" key="23">
    <source>
        <dbReference type="Proteomes" id="UP001651880"/>
    </source>
</evidence>
<keyword evidence="18" id="KW-0175">Coiled coil</keyword>
<dbReference type="PRINTS" id="PR01736">
    <property type="entry name" value="PHPHTRNFRASE"/>
</dbReference>
<keyword evidence="11 17" id="KW-0808">Transferase</keyword>
<evidence type="ECO:0000256" key="7">
    <source>
        <dbReference type="ARBA" id="ARBA00016544"/>
    </source>
</evidence>
<comment type="catalytic activity">
    <reaction evidence="1 17">
        <text>L-histidyl-[protein] + phosphoenolpyruvate = N(pros)-phospho-L-histidyl-[protein] + pyruvate</text>
        <dbReference type="Rhea" id="RHEA:23880"/>
        <dbReference type="Rhea" id="RHEA-COMP:9745"/>
        <dbReference type="Rhea" id="RHEA-COMP:9746"/>
        <dbReference type="ChEBI" id="CHEBI:15361"/>
        <dbReference type="ChEBI" id="CHEBI:29979"/>
        <dbReference type="ChEBI" id="CHEBI:58702"/>
        <dbReference type="ChEBI" id="CHEBI:64837"/>
        <dbReference type="EC" id="2.7.3.9"/>
    </reaction>
</comment>
<reference evidence="22 23" key="1">
    <citation type="submission" date="2021-10" db="EMBL/GenBank/DDBJ databases">
        <title>Lutispora strain m25 sp. nov., a thermophilic, non-spore-forming bacterium isolated from a lab-scale methanogenic bioreactor digesting anaerobic sludge.</title>
        <authorList>
            <person name="El Houari A."/>
            <person name="Mcdonald J."/>
        </authorList>
    </citation>
    <scope>NUCLEOTIDE SEQUENCE [LARGE SCALE GENOMIC DNA]</scope>
    <source>
        <strain evidence="23">m25</strain>
    </source>
</reference>
<evidence type="ECO:0000256" key="17">
    <source>
        <dbReference type="PIRNR" id="PIRNR000732"/>
    </source>
</evidence>
<comment type="caution">
    <text evidence="22">The sequence shown here is derived from an EMBL/GenBank/DDBJ whole genome shotgun (WGS) entry which is preliminary data.</text>
</comment>
<dbReference type="InterPro" id="IPR015813">
    <property type="entry name" value="Pyrv/PenolPyrv_kinase-like_dom"/>
</dbReference>
<keyword evidence="14 17" id="KW-0418">Kinase</keyword>
<dbReference type="Gene3D" id="3.50.30.10">
    <property type="entry name" value="Phosphohistidine domain"/>
    <property type="match status" value="1"/>
</dbReference>
<keyword evidence="12 17" id="KW-0598">Phosphotransferase system</keyword>
<evidence type="ECO:0000256" key="2">
    <source>
        <dbReference type="ARBA" id="ARBA00001946"/>
    </source>
</evidence>
<evidence type="ECO:0000256" key="13">
    <source>
        <dbReference type="ARBA" id="ARBA00022723"/>
    </source>
</evidence>
<evidence type="ECO:0000256" key="18">
    <source>
        <dbReference type="SAM" id="Coils"/>
    </source>
</evidence>
<dbReference type="PIRSF" id="PIRSF000732">
    <property type="entry name" value="PTS_enzyme_I"/>
    <property type="match status" value="1"/>
</dbReference>
<evidence type="ECO:0000256" key="10">
    <source>
        <dbReference type="ARBA" id="ARBA00022597"/>
    </source>
</evidence>
<keyword evidence="10 17" id="KW-0762">Sugar transport</keyword>
<dbReference type="Pfam" id="PF02896">
    <property type="entry name" value="PEP-utilizers_C"/>
    <property type="match status" value="1"/>
</dbReference>
<accession>A0ABT1NDY8</accession>
<comment type="subcellular location">
    <subcellularLocation>
        <location evidence="4 17">Cytoplasm</location>
    </subcellularLocation>
</comment>
<evidence type="ECO:0000259" key="21">
    <source>
        <dbReference type="Pfam" id="PF05524"/>
    </source>
</evidence>
<dbReference type="RefSeq" id="WP_255226081.1">
    <property type="nucleotide sequence ID" value="NZ_JAJEKE010000002.1"/>
</dbReference>
<dbReference type="InterPro" id="IPR036637">
    <property type="entry name" value="Phosphohistidine_dom_sf"/>
</dbReference>
<dbReference type="InterPro" id="IPR018274">
    <property type="entry name" value="PEP_util_AS"/>
</dbReference>
<keyword evidence="8 17" id="KW-0813">Transport</keyword>
<evidence type="ECO:0000256" key="14">
    <source>
        <dbReference type="ARBA" id="ARBA00022777"/>
    </source>
</evidence>
<evidence type="ECO:0000313" key="22">
    <source>
        <dbReference type="EMBL" id="MCQ1528561.1"/>
    </source>
</evidence>
<gene>
    <name evidence="22" type="primary">ptsP</name>
    <name evidence="22" type="ORF">LJD61_03255</name>
</gene>
<comment type="function">
    <text evidence="3 17">General (non sugar-specific) component of the phosphoenolpyruvate-dependent sugar phosphotransferase system (sugar PTS). This major carbohydrate active-transport system catalyzes the phosphorylation of incoming sugar substrates concomitantly with their translocation across the cell membrane. Enzyme I transfers the phosphoryl group from phosphoenolpyruvate (PEP) to the phosphoryl carrier protein (HPr).</text>
</comment>
<comment type="similarity">
    <text evidence="5 17">Belongs to the PEP-utilizing enzyme family.</text>
</comment>
<dbReference type="PROSITE" id="PS00742">
    <property type="entry name" value="PEP_ENZYMES_2"/>
    <property type="match status" value="1"/>
</dbReference>
<dbReference type="Pfam" id="PF00391">
    <property type="entry name" value="PEP-utilizers"/>
    <property type="match status" value="1"/>
</dbReference>
<dbReference type="InterPro" id="IPR024692">
    <property type="entry name" value="PTS_EI"/>
</dbReference>
<feature type="coiled-coil region" evidence="18">
    <location>
        <begin position="23"/>
        <end position="57"/>
    </location>
</feature>
<dbReference type="EMBL" id="JAJEKE010000002">
    <property type="protein sequence ID" value="MCQ1528561.1"/>
    <property type="molecule type" value="Genomic_DNA"/>
</dbReference>
<protein>
    <recommendedName>
        <fullName evidence="7 17">Phosphoenolpyruvate-protein phosphotransferase</fullName>
        <ecNumber evidence="6 17">2.7.3.9</ecNumber>
    </recommendedName>
    <alternativeName>
        <fullName evidence="16 17">Phosphotransferase system, enzyme I</fullName>
    </alternativeName>
</protein>
<dbReference type="InterPro" id="IPR008279">
    <property type="entry name" value="PEP-util_enz_mobile_dom"/>
</dbReference>
<evidence type="ECO:0000256" key="16">
    <source>
        <dbReference type="ARBA" id="ARBA00033235"/>
    </source>
</evidence>
<evidence type="ECO:0000256" key="15">
    <source>
        <dbReference type="ARBA" id="ARBA00022842"/>
    </source>
</evidence>
<name>A0ABT1NDY8_9FIRM</name>
<evidence type="ECO:0000256" key="12">
    <source>
        <dbReference type="ARBA" id="ARBA00022683"/>
    </source>
</evidence>
<evidence type="ECO:0000259" key="20">
    <source>
        <dbReference type="Pfam" id="PF02896"/>
    </source>
</evidence>
<feature type="domain" description="Phosphotransferase system enzyme I N-terminal" evidence="21">
    <location>
        <begin position="2"/>
        <end position="123"/>
    </location>
</feature>
<dbReference type="Proteomes" id="UP001651880">
    <property type="component" value="Unassembled WGS sequence"/>
</dbReference>
<dbReference type="InterPro" id="IPR008731">
    <property type="entry name" value="PTS_EIN"/>
</dbReference>
<evidence type="ECO:0000256" key="4">
    <source>
        <dbReference type="ARBA" id="ARBA00004496"/>
    </source>
</evidence>